<comment type="caution">
    <text evidence="1">The sequence shown here is derived from an EMBL/GenBank/DDBJ whole genome shotgun (WGS) entry which is preliminary data.</text>
</comment>
<sequence length="233" mass="26112">MLVAALLTFGCAANGEKPLNGHVVPLSENGNSFKRLGKSDIDRMAEVEMRENTQSLKLLMTKLYRRNPHELRKSTADSVEVMVDWVFEGDHGWKFNKINGAQGTEALGLAFAADYHGDRVLPLIVGLQTMLIKAHGGKSEFYMTDSIDPQSVYNAARNIEIAVWRLSNARDEHGQLYLVTNELGDQERNLSFEREFGKMIGRLDLFALTLSEKSQRMIAHVAQNLATALFLPF</sequence>
<protein>
    <submittedName>
        <fullName evidence="1">Uncharacterized protein</fullName>
    </submittedName>
</protein>
<name>A0A1J5R2L6_9ZZZZ</name>
<gene>
    <name evidence="1" type="ORF">GALL_279310</name>
</gene>
<accession>A0A1J5R2L6</accession>
<proteinExistence type="predicted"/>
<evidence type="ECO:0000313" key="1">
    <source>
        <dbReference type="EMBL" id="OIQ90190.1"/>
    </source>
</evidence>
<reference evidence="1" key="1">
    <citation type="submission" date="2016-10" db="EMBL/GenBank/DDBJ databases">
        <title>Sequence of Gallionella enrichment culture.</title>
        <authorList>
            <person name="Poehlein A."/>
            <person name="Muehling M."/>
            <person name="Daniel R."/>
        </authorList>
    </citation>
    <scope>NUCLEOTIDE SEQUENCE</scope>
</reference>
<organism evidence="1">
    <name type="scientific">mine drainage metagenome</name>
    <dbReference type="NCBI Taxonomy" id="410659"/>
    <lineage>
        <taxon>unclassified sequences</taxon>
        <taxon>metagenomes</taxon>
        <taxon>ecological metagenomes</taxon>
    </lineage>
</organism>
<dbReference type="AlphaFoldDB" id="A0A1J5R2L6"/>
<dbReference type="EMBL" id="MLJW01000301">
    <property type="protein sequence ID" value="OIQ90190.1"/>
    <property type="molecule type" value="Genomic_DNA"/>
</dbReference>